<dbReference type="InterPro" id="IPR002401">
    <property type="entry name" value="Cyt_P450_E_grp-I"/>
</dbReference>
<dbReference type="CDD" id="cd11054">
    <property type="entry name" value="CYP24A1-like"/>
    <property type="match status" value="1"/>
</dbReference>
<evidence type="ECO:0000256" key="6">
    <source>
        <dbReference type="ARBA" id="ARBA00023004"/>
    </source>
</evidence>
<dbReference type="InterPro" id="IPR017972">
    <property type="entry name" value="Cyt_P450_CS"/>
</dbReference>
<dbReference type="PRINTS" id="PR00385">
    <property type="entry name" value="P450"/>
</dbReference>
<dbReference type="Gene3D" id="1.10.630.10">
    <property type="entry name" value="Cytochrome P450"/>
    <property type="match status" value="1"/>
</dbReference>
<dbReference type="InterPro" id="IPR036396">
    <property type="entry name" value="Cyt_P450_sf"/>
</dbReference>
<evidence type="ECO:0000313" key="10">
    <source>
        <dbReference type="Proteomes" id="UP001652700"/>
    </source>
</evidence>
<proteinExistence type="inferred from homology"/>
<evidence type="ECO:0008006" key="11">
    <source>
        <dbReference type="Google" id="ProtNLM"/>
    </source>
</evidence>
<dbReference type="PRINTS" id="PR00463">
    <property type="entry name" value="EP450I"/>
</dbReference>
<dbReference type="PANTHER" id="PTHR24279:SF120">
    <property type="entry name" value="CYTOCHROME P450"/>
    <property type="match status" value="1"/>
</dbReference>
<accession>A0ABM5KJ99</accession>
<dbReference type="PROSITE" id="PS00086">
    <property type="entry name" value="CYTOCHROME_P450"/>
    <property type="match status" value="1"/>
</dbReference>
<dbReference type="EnsemblMetazoa" id="XM_050654216.1">
    <property type="protein sequence ID" value="XP_050510173.1"/>
    <property type="gene ID" value="LOC114326342"/>
</dbReference>
<keyword evidence="3 8" id="KW-0349">Heme</keyword>
<keyword evidence="6 8" id="KW-0408">Iron</keyword>
<evidence type="ECO:0000256" key="2">
    <source>
        <dbReference type="ARBA" id="ARBA00010617"/>
    </source>
</evidence>
<protein>
    <recommendedName>
        <fullName evidence="11">Cytochrome P450 CYP12A2-like</fullName>
    </recommendedName>
</protein>
<dbReference type="Proteomes" id="UP001652700">
    <property type="component" value="Unplaced"/>
</dbReference>
<evidence type="ECO:0000256" key="5">
    <source>
        <dbReference type="ARBA" id="ARBA00023002"/>
    </source>
</evidence>
<organism evidence="9 10">
    <name type="scientific">Diabrotica virgifera virgifera</name>
    <name type="common">western corn rootworm</name>
    <dbReference type="NCBI Taxonomy" id="50390"/>
    <lineage>
        <taxon>Eukaryota</taxon>
        <taxon>Metazoa</taxon>
        <taxon>Ecdysozoa</taxon>
        <taxon>Arthropoda</taxon>
        <taxon>Hexapoda</taxon>
        <taxon>Insecta</taxon>
        <taxon>Pterygota</taxon>
        <taxon>Neoptera</taxon>
        <taxon>Endopterygota</taxon>
        <taxon>Coleoptera</taxon>
        <taxon>Polyphaga</taxon>
        <taxon>Cucujiformia</taxon>
        <taxon>Chrysomeloidea</taxon>
        <taxon>Chrysomelidae</taxon>
        <taxon>Galerucinae</taxon>
        <taxon>Diabroticina</taxon>
        <taxon>Diabroticites</taxon>
        <taxon>Diabrotica</taxon>
    </lineage>
</organism>
<comment type="similarity">
    <text evidence="2 8">Belongs to the cytochrome P450 family.</text>
</comment>
<dbReference type="Pfam" id="PF00067">
    <property type="entry name" value="p450"/>
    <property type="match status" value="1"/>
</dbReference>
<comment type="cofactor">
    <cofactor evidence="1">
        <name>heme</name>
        <dbReference type="ChEBI" id="CHEBI:30413"/>
    </cofactor>
</comment>
<reference evidence="9" key="1">
    <citation type="submission" date="2025-05" db="UniProtKB">
        <authorList>
            <consortium name="EnsemblMetazoa"/>
        </authorList>
    </citation>
    <scope>IDENTIFICATION</scope>
</reference>
<dbReference type="InterPro" id="IPR050479">
    <property type="entry name" value="CYP11_CYP27_families"/>
</dbReference>
<evidence type="ECO:0000256" key="8">
    <source>
        <dbReference type="RuleBase" id="RU000461"/>
    </source>
</evidence>
<keyword evidence="7 8" id="KW-0503">Monooxygenase</keyword>
<evidence type="ECO:0000256" key="1">
    <source>
        <dbReference type="ARBA" id="ARBA00001971"/>
    </source>
</evidence>
<evidence type="ECO:0000256" key="3">
    <source>
        <dbReference type="ARBA" id="ARBA00022617"/>
    </source>
</evidence>
<sequence>MSLAAMLSRRALRLKCSTLLKTATYSTAPASTATNRDNFYQNIAGAQNDDTNPEGWENAKPFDSIPGPKPLPVLGNMWRFFPGAEFHNINTDKLFLLFQQRYGDVVRLGGIWGRRDKIFLYDTGDMEDMLRNTGPFPSRFIMDAIFYYRRKLRKDIYKGNLGLALLQGEEWYKLRKIVNPILMQPKTIQQYTTRMDGVAKNLMKLISHRMTSSGTNTTPDDFEKDLYKWALDSVAIIALNRQLGALNAHADAETTKFVLSVLRLFDQSFYLEQMPPYWKYLPSKRLKDYCDNLDFITDVLTRMIDKSLAEFKNEDGVPDEELGVLQRLVKLDKQTAVIMTMDMITAGVDTTGKTLGAVLYFLARNPDKQSILREEILKYLPEKDTVLTADNLNEMQYLKAAVKESSRIAPIAITSLRTASKNMIVRGYQVPKGTDILPMHHYASTLTDKNFKEPSKYIPERWLRSVSNEYSAKNAHPFAYMPFGHGARSCIGRRFATLEVEVAVANMIRNFELSWDQPDLRFEARLLYGFIDPLKLTLKELK</sequence>
<dbReference type="GeneID" id="114326342"/>
<evidence type="ECO:0000313" key="9">
    <source>
        <dbReference type="EnsemblMetazoa" id="XP_050510173.1"/>
    </source>
</evidence>
<dbReference type="SUPFAM" id="SSF48264">
    <property type="entry name" value="Cytochrome P450"/>
    <property type="match status" value="1"/>
</dbReference>
<name>A0ABM5KJ99_DIAVI</name>
<keyword evidence="4 8" id="KW-0479">Metal-binding</keyword>
<keyword evidence="5 8" id="KW-0560">Oxidoreductase</keyword>
<dbReference type="InterPro" id="IPR001128">
    <property type="entry name" value="Cyt_P450"/>
</dbReference>
<evidence type="ECO:0000256" key="7">
    <source>
        <dbReference type="ARBA" id="ARBA00023033"/>
    </source>
</evidence>
<keyword evidence="10" id="KW-1185">Reference proteome</keyword>
<evidence type="ECO:0000256" key="4">
    <source>
        <dbReference type="ARBA" id="ARBA00022723"/>
    </source>
</evidence>
<dbReference type="RefSeq" id="XP_050510173.1">
    <property type="nucleotide sequence ID" value="XM_050654216.1"/>
</dbReference>
<dbReference type="PANTHER" id="PTHR24279">
    <property type="entry name" value="CYTOCHROME P450"/>
    <property type="match status" value="1"/>
</dbReference>